<accession>A0ABR9R4U0</accession>
<sequence length="894" mass="96300">MTAFASFCKKHRHTLVALGAAAVCFAVFLLCWFVSIRGLGSKALSDKLSDDYSAYLPMEGSVSQSFVFDDDLLAMAFVFGVEGEQPSGTLDLVLTDADTGEVLAQSQGVMENILPGQYTGLGLDTAVTGTEGRHYLVTLTPHYTGSGRLSIGCSSTATLWEETMTVDGQTQNSTAALIVTYRQIGGFLTRYYWVVALAVLAIVFWGVRSALRRRIALHRLVFALVLALGLAYTLVLPPYGAPDEKYHINQSFTLACRWANVFSSEDWEMGHVPINMSYRREHDFDATLQDQEDGTTVWTWQAFADGMFTLSPDDFDSHVALEEAQTDSNPILYLPSAAVVFVGFLLHLGFVPVLVLGRLANLVCFAALAAFAVRFAPFGRRVFAAVALLPMTLHLAASFSRDALLLGLCFAFTSLCLRAAFGEKAPGRALLIAIAAAGLLFCPGKAVYLPLAALVLLIPSRRLGLPRPALWKAGYLAACVALTLCMNSSMLSFAVGGETRQAASTDSAEAAAASVEGGEPAVEALSLAVHGAPSGEADDGETSAPADASPEKETYHFSADDAEFPADMTLTIREDLVDNTPENYVRRLFWYVEGVENPAQAEVTFWADALKNGDVTAAMLAQSFFFSPSEMENASLSDSNYLYALTLCLFDRVPDKYELDGQLERLAQSGRIAFFKEIYSSEAAASLFAGCGLTIGIEDDTRYPLDRNELAKDVEAAAAVRESQSIATGDDAICYTPGYILSHPVDTLRLMVRTVIDNTDHYLRTLVGGSLGYYSLDLAWGWVVVLYLLLAWAVIPAGDSPLTGRLRAGAFALVLLCCALSVAGCLTWTPTYSETLYGLQGRYFLPVLPLGLLCLAPRRIRVSDAGHAEACLVCALCLANAGVLLNAMLAVVAQ</sequence>
<feature type="transmembrane region" description="Helical" evidence="2">
    <location>
        <begin position="191"/>
        <end position="208"/>
    </location>
</feature>
<feature type="transmembrane region" description="Helical" evidence="2">
    <location>
        <begin position="870"/>
        <end position="893"/>
    </location>
</feature>
<feature type="transmembrane region" description="Helical" evidence="2">
    <location>
        <begin position="810"/>
        <end position="829"/>
    </location>
</feature>
<feature type="transmembrane region" description="Helical" evidence="2">
    <location>
        <begin position="427"/>
        <end position="458"/>
    </location>
</feature>
<dbReference type="InterPro" id="IPR018674">
    <property type="entry name" value="DUF2142_membrane"/>
</dbReference>
<reference evidence="3 4" key="1">
    <citation type="submission" date="2020-10" db="EMBL/GenBank/DDBJ databases">
        <title>ChiBAC.</title>
        <authorList>
            <person name="Zenner C."/>
            <person name="Hitch T.C.A."/>
            <person name="Clavel T."/>
        </authorList>
    </citation>
    <scope>NUCLEOTIDE SEQUENCE [LARGE SCALE GENOMIC DNA]</scope>
    <source>
        <strain evidence="3 4">DSM 109015</strain>
    </source>
</reference>
<evidence type="ECO:0000256" key="2">
    <source>
        <dbReference type="SAM" id="Phobius"/>
    </source>
</evidence>
<feature type="transmembrane region" description="Helical" evidence="2">
    <location>
        <begin position="404"/>
        <end position="421"/>
    </location>
</feature>
<keyword evidence="2" id="KW-0812">Transmembrane</keyword>
<dbReference type="Pfam" id="PF09913">
    <property type="entry name" value="DUF2142"/>
    <property type="match status" value="2"/>
</dbReference>
<dbReference type="Proteomes" id="UP000768567">
    <property type="component" value="Unassembled WGS sequence"/>
</dbReference>
<evidence type="ECO:0000313" key="4">
    <source>
        <dbReference type="Proteomes" id="UP000768567"/>
    </source>
</evidence>
<feature type="region of interest" description="Disordered" evidence="1">
    <location>
        <begin position="533"/>
        <end position="556"/>
    </location>
</feature>
<comment type="caution">
    <text evidence="3">The sequence shown here is derived from an EMBL/GenBank/DDBJ whole genome shotgun (WGS) entry which is preliminary data.</text>
</comment>
<keyword evidence="4" id="KW-1185">Reference proteome</keyword>
<feature type="transmembrane region" description="Helical" evidence="2">
    <location>
        <begin position="470"/>
        <end position="495"/>
    </location>
</feature>
<keyword evidence="2" id="KW-1133">Transmembrane helix</keyword>
<organism evidence="3 4">
    <name type="scientific">Gemmiger gallinarum</name>
    <dbReference type="NCBI Taxonomy" id="2779354"/>
    <lineage>
        <taxon>Bacteria</taxon>
        <taxon>Bacillati</taxon>
        <taxon>Bacillota</taxon>
        <taxon>Clostridia</taxon>
        <taxon>Eubacteriales</taxon>
        <taxon>Gemmiger</taxon>
    </lineage>
</organism>
<protein>
    <submittedName>
        <fullName evidence="3">DUF2142 domain-containing protein</fullName>
    </submittedName>
</protein>
<gene>
    <name evidence="3" type="ORF">INF35_10235</name>
</gene>
<evidence type="ECO:0000256" key="1">
    <source>
        <dbReference type="SAM" id="MobiDB-lite"/>
    </source>
</evidence>
<feature type="transmembrane region" description="Helical" evidence="2">
    <location>
        <begin position="841"/>
        <end position="858"/>
    </location>
</feature>
<dbReference type="EMBL" id="JADCKC010000003">
    <property type="protein sequence ID" value="MBE5038162.1"/>
    <property type="molecule type" value="Genomic_DNA"/>
</dbReference>
<feature type="transmembrane region" description="Helical" evidence="2">
    <location>
        <begin position="779"/>
        <end position="798"/>
    </location>
</feature>
<name>A0ABR9R4U0_9FIRM</name>
<proteinExistence type="predicted"/>
<evidence type="ECO:0000313" key="3">
    <source>
        <dbReference type="EMBL" id="MBE5038162.1"/>
    </source>
</evidence>
<keyword evidence="2" id="KW-0472">Membrane</keyword>
<feature type="transmembrane region" description="Helical" evidence="2">
    <location>
        <begin position="220"/>
        <end position="239"/>
    </location>
</feature>
<dbReference type="RefSeq" id="WP_193502133.1">
    <property type="nucleotide sequence ID" value="NZ_JADCKC010000003.1"/>
</dbReference>
<feature type="transmembrane region" description="Helical" evidence="2">
    <location>
        <begin position="359"/>
        <end position="376"/>
    </location>
</feature>
<feature type="transmembrane region" description="Helical" evidence="2">
    <location>
        <begin position="331"/>
        <end position="352"/>
    </location>
</feature>